<keyword evidence="2" id="KW-0479">Metal-binding</keyword>
<dbReference type="PANTHER" id="PTHR43048:SF3">
    <property type="entry name" value="METHYLMALONYL-COA EPIMERASE, MITOCHONDRIAL"/>
    <property type="match status" value="1"/>
</dbReference>
<keyword evidence="4" id="KW-0413">Isomerase</keyword>
<dbReference type="AlphaFoldDB" id="A0A395M2I8"/>
<proteinExistence type="inferred from homology"/>
<evidence type="ECO:0000259" key="3">
    <source>
        <dbReference type="PROSITE" id="PS51819"/>
    </source>
</evidence>
<dbReference type="EC" id="5.1.99.1" evidence="4"/>
<accession>A0A395M2I8</accession>
<evidence type="ECO:0000256" key="2">
    <source>
        <dbReference type="ARBA" id="ARBA00022723"/>
    </source>
</evidence>
<dbReference type="InterPro" id="IPR029068">
    <property type="entry name" value="Glyas_Bleomycin-R_OHBP_Dase"/>
</dbReference>
<evidence type="ECO:0000256" key="1">
    <source>
        <dbReference type="ARBA" id="ARBA00009308"/>
    </source>
</evidence>
<feature type="domain" description="VOC" evidence="3">
    <location>
        <begin position="4"/>
        <end position="133"/>
    </location>
</feature>
<dbReference type="InterPro" id="IPR037523">
    <property type="entry name" value="VOC_core"/>
</dbReference>
<comment type="similarity">
    <text evidence="1">Belongs to the methylmalonyl-CoA epimerase family.</text>
</comment>
<dbReference type="PANTHER" id="PTHR43048">
    <property type="entry name" value="METHYLMALONYL-COA EPIMERASE"/>
    <property type="match status" value="1"/>
</dbReference>
<dbReference type="Proteomes" id="UP000266389">
    <property type="component" value="Unassembled WGS sequence"/>
</dbReference>
<dbReference type="InterPro" id="IPR017515">
    <property type="entry name" value="MeMalonyl-CoA_epimerase"/>
</dbReference>
<dbReference type="SUPFAM" id="SSF54593">
    <property type="entry name" value="Glyoxalase/Bleomycin resistance protein/Dihydroxybiphenyl dioxygenase"/>
    <property type="match status" value="1"/>
</dbReference>
<dbReference type="GO" id="GO:0046491">
    <property type="term" value="P:L-methylmalonyl-CoA metabolic process"/>
    <property type="evidence" value="ECO:0007669"/>
    <property type="project" value="TreeGrafter"/>
</dbReference>
<dbReference type="GO" id="GO:0046872">
    <property type="term" value="F:metal ion binding"/>
    <property type="evidence" value="ECO:0007669"/>
    <property type="project" value="UniProtKB-KW"/>
</dbReference>
<name>A0A395M2I8_9BACT</name>
<dbReference type="EMBL" id="PHFL01000014">
    <property type="protein sequence ID" value="RFM24960.1"/>
    <property type="molecule type" value="Genomic_DNA"/>
</dbReference>
<comment type="caution">
    <text evidence="4">The sequence shown here is derived from an EMBL/GenBank/DDBJ whole genome shotgun (WGS) entry which is preliminary data.</text>
</comment>
<evidence type="ECO:0000313" key="4">
    <source>
        <dbReference type="EMBL" id="RFM24960.1"/>
    </source>
</evidence>
<dbReference type="PROSITE" id="PS51819">
    <property type="entry name" value="VOC"/>
    <property type="match status" value="1"/>
</dbReference>
<dbReference type="NCBIfam" id="TIGR03081">
    <property type="entry name" value="metmalonyl_epim"/>
    <property type="match status" value="1"/>
</dbReference>
<sequence>MLVRIDHVAIAVRSIDAALATFSQLLGTEVLRITIEELPQHHVRVAFLSLGETRIEFLEPLSAQSPVAKFLDKHGEGLHHLAFASTNLEQDLHAAQKHGFQALSAPMRGAEQALVSFLHPKDLHGVLVELLEKAKPDLPPTA</sequence>
<organism evidence="4 5">
    <name type="scientific">Candidatus Thermochlorobacter aerophilus</name>
    <dbReference type="NCBI Taxonomy" id="1868324"/>
    <lineage>
        <taxon>Bacteria</taxon>
        <taxon>Pseudomonadati</taxon>
        <taxon>Chlorobiota</taxon>
        <taxon>Chlorobiia</taxon>
        <taxon>Chlorobiales</taxon>
        <taxon>Candidatus Thermochlorobacteriaceae</taxon>
        <taxon>Candidatus Thermochlorobacter</taxon>
    </lineage>
</organism>
<evidence type="ECO:0000313" key="5">
    <source>
        <dbReference type="Proteomes" id="UP000266389"/>
    </source>
</evidence>
<dbReference type="Pfam" id="PF13669">
    <property type="entry name" value="Glyoxalase_4"/>
    <property type="match status" value="1"/>
</dbReference>
<gene>
    <name evidence="4" type="primary">mce</name>
    <name evidence="4" type="ORF">D0433_03400</name>
</gene>
<protein>
    <submittedName>
        <fullName evidence="4">Methylmalonyl-CoA epimerase</fullName>
        <ecNumber evidence="4">5.1.99.1</ecNumber>
    </submittedName>
</protein>
<dbReference type="InterPro" id="IPR051785">
    <property type="entry name" value="MMCE/EMCE_epimerase"/>
</dbReference>
<reference evidence="4 5" key="1">
    <citation type="journal article" date="2011" name="ISME J.">
        <title>Community ecology of hot spring cyanobacterial mats: predominant populations and their functional potential.</title>
        <authorList>
            <person name="Klatt C.G."/>
            <person name="Wood J.M."/>
            <person name="Rusch D.B."/>
            <person name="Bateson M.M."/>
            <person name="Hamamura N."/>
            <person name="Heidelberg J.F."/>
            <person name="Grossman A.R."/>
            <person name="Bhaya D."/>
            <person name="Cohan F.M."/>
            <person name="Kuhl M."/>
            <person name="Bryant D.A."/>
            <person name="Ward D.M."/>
        </authorList>
    </citation>
    <scope>NUCLEOTIDE SEQUENCE [LARGE SCALE GENOMIC DNA]</scope>
    <source>
        <strain evidence="4">OS</strain>
    </source>
</reference>
<dbReference type="Gene3D" id="3.10.180.10">
    <property type="entry name" value="2,3-Dihydroxybiphenyl 1,2-Dioxygenase, domain 1"/>
    <property type="match status" value="1"/>
</dbReference>
<dbReference type="GO" id="GO:0004493">
    <property type="term" value="F:methylmalonyl-CoA epimerase activity"/>
    <property type="evidence" value="ECO:0007669"/>
    <property type="project" value="UniProtKB-EC"/>
</dbReference>
<dbReference type="CDD" id="cd07249">
    <property type="entry name" value="MMCE"/>
    <property type="match status" value="1"/>
</dbReference>